<organism evidence="8">
    <name type="scientific">Thuja plicata</name>
    <name type="common">Western red-cedar</name>
    <name type="synonym">Giant arborvitae</name>
    <dbReference type="NCBI Taxonomy" id="3316"/>
    <lineage>
        <taxon>Eukaryota</taxon>
        <taxon>Viridiplantae</taxon>
        <taxon>Streptophyta</taxon>
        <taxon>Embryophyta</taxon>
        <taxon>Tracheophyta</taxon>
        <taxon>Spermatophyta</taxon>
        <taxon>Pinopsida</taxon>
        <taxon>Pinidae</taxon>
        <taxon>Conifers II</taxon>
        <taxon>Cupressales</taxon>
        <taxon>Cupressaceae</taxon>
        <taxon>Thuja</taxon>
    </lineage>
</organism>
<dbReference type="SFLD" id="SFLDS00005">
    <property type="entry name" value="Isoprenoid_Synthase_Type_I"/>
    <property type="match status" value="1"/>
</dbReference>
<evidence type="ECO:0000256" key="3">
    <source>
        <dbReference type="ARBA" id="ARBA00022842"/>
    </source>
</evidence>
<sequence>MAVSCITPLASTMVGQKLPLGRVPSIQRKPFSRAYPARRSVAQLPINMALITDDKGITRRIGNHHPNLWDDDFLQSLSKSSGAPSDGERAEKLINEIKGIFNALHLNSSSTDDLYRRLSMVDDVERLGIDRHFQNEIREHLDYVYRYWNDTNGIGCGRESPCVDLNATALGFRTLRLHRYGVSSGMLQQLISKDVHFLYSQSNEKELRSILNLFRASLIAFPKEQALDDAKAFSTSYLKNALANINNTNLSKEIQFNLEYGWHTNVPRLEARTYIDIYGDVKTTNNIFNSKLLELAKIDFNKIQSIQQQELQILSRWWTESGLAKLEFARHRHVEFYFWAAGVCIEPKYSTFRIGFAKMATFVTCLDDIYDTYGTIGELEIFTKAIKRWDLRSMEGLPEFMKITFKAFDEGVRDMAREAEKTQGRDTLDYARKAWEVYIDAYLQEARWLAMGYIPSLEEYLENGKVSSGARVVTLQPVLSLDAPISEDVIKELDYPSRFNEILCLTLRLRGDTKTFKAEADRGEEVSCITCYIKDHPGSTERDALEYLNNLIDERLKELNWEYLKPDNVPIISKDHAYGLSKGLQLLYKERDGFSVSGIETKNIITKTMIEPVPM</sequence>
<dbReference type="InterPro" id="IPR034741">
    <property type="entry name" value="Terpene_cyclase-like_1_C"/>
</dbReference>
<reference evidence="8" key="1">
    <citation type="submission" date="2022-01" db="EMBL/GenBank/DDBJ databases">
        <title>Identification of two monoterpene synthase enzymes during heartwood formation in Western redcedar (Thuja plicata).</title>
        <authorList>
            <person name="Tasnim S."/>
            <person name="Madilao L.L."/>
            <person name="Mattsson J."/>
        </authorList>
    </citation>
    <scope>NUCLEOTIDE SEQUENCE</scope>
</reference>
<dbReference type="InterPro" id="IPR001906">
    <property type="entry name" value="Terpene_synth_N"/>
</dbReference>
<feature type="domain" description="Terpene synthase N-terminal" evidence="6">
    <location>
        <begin position="68"/>
        <end position="258"/>
    </location>
</feature>
<dbReference type="GO" id="GO:0000287">
    <property type="term" value="F:magnesium ion binding"/>
    <property type="evidence" value="ECO:0007669"/>
    <property type="project" value="InterPro"/>
</dbReference>
<comment type="cofactor">
    <cofactor evidence="1">
        <name>Mn(2+)</name>
        <dbReference type="ChEBI" id="CHEBI:29035"/>
    </cofactor>
</comment>
<evidence type="ECO:0000313" key="8">
    <source>
        <dbReference type="EMBL" id="WAK98082.1"/>
    </source>
</evidence>
<dbReference type="Pfam" id="PF01397">
    <property type="entry name" value="Terpene_synth"/>
    <property type="match status" value="1"/>
</dbReference>
<dbReference type="Gene3D" id="1.50.10.130">
    <property type="entry name" value="Terpene synthase, N-terminal domain"/>
    <property type="match status" value="1"/>
</dbReference>
<evidence type="ECO:0000259" key="6">
    <source>
        <dbReference type="Pfam" id="PF01397"/>
    </source>
</evidence>
<dbReference type="AlphaFoldDB" id="A0A9E8Z0R7"/>
<dbReference type="PANTHER" id="PTHR31225">
    <property type="entry name" value="OS04G0344100 PROTEIN-RELATED"/>
    <property type="match status" value="1"/>
</dbReference>
<dbReference type="Gene3D" id="1.10.600.10">
    <property type="entry name" value="Farnesyl Diphosphate Synthase"/>
    <property type="match status" value="1"/>
</dbReference>
<evidence type="ECO:0000256" key="1">
    <source>
        <dbReference type="ARBA" id="ARBA00001936"/>
    </source>
</evidence>
<dbReference type="SUPFAM" id="SSF48239">
    <property type="entry name" value="Terpenoid cyclases/Protein prenyltransferases"/>
    <property type="match status" value="1"/>
</dbReference>
<dbReference type="GO" id="GO:0010597">
    <property type="term" value="P:green leaf volatile biosynthetic process"/>
    <property type="evidence" value="ECO:0007669"/>
    <property type="project" value="UniProtKB-ARBA"/>
</dbReference>
<dbReference type="GO" id="GO:0016102">
    <property type="term" value="P:diterpenoid biosynthetic process"/>
    <property type="evidence" value="ECO:0007669"/>
    <property type="project" value="InterPro"/>
</dbReference>
<gene>
    <name evidence="8" type="primary">CS1</name>
</gene>
<dbReference type="Pfam" id="PF03936">
    <property type="entry name" value="Terpene_synth_C"/>
    <property type="match status" value="1"/>
</dbReference>
<dbReference type="SFLD" id="SFLDG01014">
    <property type="entry name" value="Terpene_Cyclase_Like_1_N-term"/>
    <property type="match status" value="1"/>
</dbReference>
<dbReference type="InterPro" id="IPR008930">
    <property type="entry name" value="Terpenoid_cyclase/PrenylTrfase"/>
</dbReference>
<keyword evidence="2" id="KW-0479">Metal-binding</keyword>
<proteinExistence type="evidence at transcript level"/>
<feature type="domain" description="Terpene synthase metal-binding" evidence="7">
    <location>
        <begin position="321"/>
        <end position="557"/>
    </location>
</feature>
<evidence type="ECO:0000256" key="4">
    <source>
        <dbReference type="ARBA" id="ARBA00023239"/>
    </source>
</evidence>
<evidence type="ECO:0000256" key="5">
    <source>
        <dbReference type="ARBA" id="ARBA00038405"/>
    </source>
</evidence>
<keyword evidence="3" id="KW-0460">Magnesium</keyword>
<dbReference type="FunFam" id="1.10.600.10:FF:000005">
    <property type="entry name" value="Ent-kaur-16-ene synthase, chloroplastic"/>
    <property type="match status" value="1"/>
</dbReference>
<dbReference type="InterPro" id="IPR008949">
    <property type="entry name" value="Isoprenoid_synthase_dom_sf"/>
</dbReference>
<dbReference type="SFLD" id="SFLDG01019">
    <property type="entry name" value="Terpene_Cyclase_Like_1_C_Termi"/>
    <property type="match status" value="1"/>
</dbReference>
<dbReference type="GO" id="GO:0010333">
    <property type="term" value="F:terpene synthase activity"/>
    <property type="evidence" value="ECO:0007669"/>
    <property type="project" value="InterPro"/>
</dbReference>
<comment type="similarity">
    <text evidence="5">Belongs to the terpene synthase family. Tpsa subfamily.</text>
</comment>
<dbReference type="FunFam" id="1.50.10.130:FF:000002">
    <property type="entry name" value="Ent-copalyl diphosphate synthase, chloroplastic"/>
    <property type="match status" value="1"/>
</dbReference>
<dbReference type="SUPFAM" id="SSF48576">
    <property type="entry name" value="Terpenoid synthases"/>
    <property type="match status" value="1"/>
</dbReference>
<keyword evidence="4" id="KW-0456">Lyase</keyword>
<accession>A0A9E8Z0R7</accession>
<dbReference type="CDD" id="cd00684">
    <property type="entry name" value="Terpene_cyclase_plant_C1"/>
    <property type="match status" value="1"/>
</dbReference>
<dbReference type="InterPro" id="IPR050148">
    <property type="entry name" value="Terpene_synthase-like"/>
</dbReference>
<dbReference type="InterPro" id="IPR044814">
    <property type="entry name" value="Terpene_cyclase_plant_C1"/>
</dbReference>
<dbReference type="InterPro" id="IPR036965">
    <property type="entry name" value="Terpene_synth_N_sf"/>
</dbReference>
<name>A0A9E8Z0R7_THUPL</name>
<dbReference type="InterPro" id="IPR005630">
    <property type="entry name" value="Terpene_synthase_metal-bd"/>
</dbReference>
<dbReference type="EMBL" id="OM324393">
    <property type="protein sequence ID" value="WAK98082.1"/>
    <property type="molecule type" value="mRNA"/>
</dbReference>
<protein>
    <submittedName>
        <fullName evidence="8">3-carene synthase</fullName>
    </submittedName>
</protein>
<evidence type="ECO:0000259" key="7">
    <source>
        <dbReference type="Pfam" id="PF03936"/>
    </source>
</evidence>
<evidence type="ECO:0000256" key="2">
    <source>
        <dbReference type="ARBA" id="ARBA00022723"/>
    </source>
</evidence>